<proteinExistence type="predicted"/>
<organism evidence="1 2">
    <name type="scientific">Metallosphaera yellowstonensis MK1</name>
    <dbReference type="NCBI Taxonomy" id="671065"/>
    <lineage>
        <taxon>Archaea</taxon>
        <taxon>Thermoproteota</taxon>
        <taxon>Thermoprotei</taxon>
        <taxon>Sulfolobales</taxon>
        <taxon>Sulfolobaceae</taxon>
        <taxon>Metallosphaera</taxon>
    </lineage>
</organism>
<evidence type="ECO:0000313" key="2">
    <source>
        <dbReference type="Proteomes" id="UP000003980"/>
    </source>
</evidence>
<dbReference type="HOGENOM" id="CLU_1507407_0_0_2"/>
<evidence type="ECO:0000313" key="1">
    <source>
        <dbReference type="EMBL" id="EHP69378.1"/>
    </source>
</evidence>
<name>H2C6F1_9CREN</name>
<dbReference type="AlphaFoldDB" id="H2C6F1"/>
<dbReference type="Proteomes" id="UP000003980">
    <property type="component" value="Unassembled WGS sequence"/>
</dbReference>
<keyword evidence="2" id="KW-1185">Reference proteome</keyword>
<accession>H2C6F1</accession>
<sequence>MAKSRKSSKATRKSCFMDSKVHERLGEMAQRKRMSLYDYTNYLLEIGVEIEESGVNLEEMKEFIKVMGKVFQFYKGTVIVAPFNATEIKGGWRELGKRLGVIVRQSNPDCREGVIGVTKSLLWPLGQVVENGYEVRALSPTLTSKNVLENLKEMMEGLLESAGVKGEVVADPGALVVRVS</sequence>
<dbReference type="EMBL" id="JH597768">
    <property type="protein sequence ID" value="EHP69378.1"/>
    <property type="molecule type" value="Genomic_DNA"/>
</dbReference>
<gene>
    <name evidence="1" type="ORF">MetMK1DRAFT_00021290</name>
</gene>
<protein>
    <submittedName>
        <fullName evidence="1">Uncharacterized protein</fullName>
    </submittedName>
</protein>
<dbReference type="RefSeq" id="WP_009073376.1">
    <property type="nucleotide sequence ID" value="NZ_JH597768.1"/>
</dbReference>
<reference evidence="1 2" key="1">
    <citation type="submission" date="2012-01" db="EMBL/GenBank/DDBJ databases">
        <title>Improved High-Quality Draft sequence of Metallosphaera yellowstonensis MK1.</title>
        <authorList>
            <consortium name="US DOE Joint Genome Institute"/>
            <person name="Lucas S."/>
            <person name="Han J."/>
            <person name="Cheng J.-F."/>
            <person name="Goodwin L."/>
            <person name="Pitluck S."/>
            <person name="Peters L."/>
            <person name="Teshima H."/>
            <person name="Detter J.C."/>
            <person name="Han C."/>
            <person name="Tapia R."/>
            <person name="Land M."/>
            <person name="Hauser L."/>
            <person name="Kyrpides N."/>
            <person name="Kozubal M."/>
            <person name="Macur R.E."/>
            <person name="Jay Z."/>
            <person name="Inskeep W."/>
            <person name="Woyke T."/>
        </authorList>
    </citation>
    <scope>NUCLEOTIDE SEQUENCE [LARGE SCALE GENOMIC DNA]</scope>
    <source>
        <strain evidence="1 2">MK1</strain>
    </source>
</reference>
<dbReference type="OrthoDB" id="34483at2157"/>
<dbReference type="eggNOG" id="arCOG03765">
    <property type="taxonomic scope" value="Archaea"/>
</dbReference>
<dbReference type="STRING" id="671065.MetMK1DRAFT_00021290"/>